<dbReference type="OrthoDB" id="7409763at2"/>
<keyword evidence="1" id="KW-1133">Transmembrane helix</keyword>
<evidence type="ECO:0000313" key="3">
    <source>
        <dbReference type="Proteomes" id="UP000242792"/>
    </source>
</evidence>
<sequence>MDLTPLIHAVIAVAAQLAVGKATGNWWLGGAAACIWWIAREHTQAEYRWIEEFGHGLRANMPQWGGFDPRIWNVPSVLDWLVPVIACLLIYALMRNK</sequence>
<dbReference type="GeneID" id="83040561"/>
<dbReference type="Proteomes" id="UP000242792">
    <property type="component" value="Chromosome"/>
</dbReference>
<keyword evidence="1" id="KW-0472">Membrane</keyword>
<name>A0A1V0BJF2_9BURK</name>
<reference evidence="2 3" key="1">
    <citation type="submission" date="2017-03" db="EMBL/GenBank/DDBJ databases">
        <title>Rapid Whole Genome Sequencing of Comamonas kerstersii Causing Continuous ambulatory Peritoneal Dialysis-Associated Peritonitis.</title>
        <authorList>
            <person name="Zheng B."/>
        </authorList>
    </citation>
    <scope>NUCLEOTIDE SEQUENCE [LARGE SCALE GENOMIC DNA]</scope>
    <source>
        <strain evidence="2 3">8943</strain>
    </source>
</reference>
<protein>
    <submittedName>
        <fullName evidence="2">Uncharacterized protein</fullName>
    </submittedName>
</protein>
<dbReference type="RefSeq" id="WP_054067879.1">
    <property type="nucleotide sequence ID" value="NZ_CP020121.1"/>
</dbReference>
<organism evidence="2 3">
    <name type="scientific">Comamonas kerstersii</name>
    <dbReference type="NCBI Taxonomy" id="225992"/>
    <lineage>
        <taxon>Bacteria</taxon>
        <taxon>Pseudomonadati</taxon>
        <taxon>Pseudomonadota</taxon>
        <taxon>Betaproteobacteria</taxon>
        <taxon>Burkholderiales</taxon>
        <taxon>Comamonadaceae</taxon>
        <taxon>Comamonas</taxon>
    </lineage>
</organism>
<evidence type="ECO:0000313" key="2">
    <source>
        <dbReference type="EMBL" id="ARA00010.1"/>
    </source>
</evidence>
<keyword evidence="1" id="KW-0812">Transmembrane</keyword>
<accession>A0A1V0BJF2</accession>
<evidence type="ECO:0000256" key="1">
    <source>
        <dbReference type="SAM" id="Phobius"/>
    </source>
</evidence>
<dbReference type="KEGG" id="cke:B5M06_14710"/>
<dbReference type="EMBL" id="CP020121">
    <property type="protein sequence ID" value="ARA00010.1"/>
    <property type="molecule type" value="Genomic_DNA"/>
</dbReference>
<dbReference type="AlphaFoldDB" id="A0A1V0BJF2"/>
<gene>
    <name evidence="2" type="ORF">B5M06_14710</name>
</gene>
<proteinExistence type="predicted"/>
<feature type="transmembrane region" description="Helical" evidence="1">
    <location>
        <begin position="77"/>
        <end position="94"/>
    </location>
</feature>